<dbReference type="EMBL" id="OIVN01006426">
    <property type="protein sequence ID" value="SPD32879.1"/>
    <property type="molecule type" value="Genomic_DNA"/>
</dbReference>
<feature type="compositionally biased region" description="Basic and acidic residues" evidence="1">
    <location>
        <begin position="140"/>
        <end position="150"/>
    </location>
</feature>
<protein>
    <submittedName>
        <fullName evidence="2">Uncharacterized protein</fullName>
    </submittedName>
</protein>
<dbReference type="AlphaFoldDB" id="A0A2N9J8U5"/>
<reference evidence="2" key="1">
    <citation type="submission" date="2018-02" db="EMBL/GenBank/DDBJ databases">
        <authorList>
            <person name="Cohen D.B."/>
            <person name="Kent A.D."/>
        </authorList>
    </citation>
    <scope>NUCLEOTIDE SEQUENCE</scope>
</reference>
<accession>A0A2N9J8U5</accession>
<evidence type="ECO:0000256" key="1">
    <source>
        <dbReference type="SAM" id="MobiDB-lite"/>
    </source>
</evidence>
<gene>
    <name evidence="2" type="ORF">FSB_LOCUS60761</name>
</gene>
<feature type="compositionally biased region" description="Polar residues" evidence="1">
    <location>
        <begin position="11"/>
        <end position="20"/>
    </location>
</feature>
<proteinExistence type="predicted"/>
<organism evidence="2">
    <name type="scientific">Fagus sylvatica</name>
    <name type="common">Beechnut</name>
    <dbReference type="NCBI Taxonomy" id="28930"/>
    <lineage>
        <taxon>Eukaryota</taxon>
        <taxon>Viridiplantae</taxon>
        <taxon>Streptophyta</taxon>
        <taxon>Embryophyta</taxon>
        <taxon>Tracheophyta</taxon>
        <taxon>Spermatophyta</taxon>
        <taxon>Magnoliopsida</taxon>
        <taxon>eudicotyledons</taxon>
        <taxon>Gunneridae</taxon>
        <taxon>Pentapetalae</taxon>
        <taxon>rosids</taxon>
        <taxon>fabids</taxon>
        <taxon>Fagales</taxon>
        <taxon>Fagaceae</taxon>
        <taxon>Fagus</taxon>
    </lineage>
</organism>
<feature type="region of interest" description="Disordered" evidence="1">
    <location>
        <begin position="46"/>
        <end position="150"/>
    </location>
</feature>
<feature type="region of interest" description="Disordered" evidence="1">
    <location>
        <begin position="1"/>
        <end position="21"/>
    </location>
</feature>
<evidence type="ECO:0000313" key="2">
    <source>
        <dbReference type="EMBL" id="SPD32879.1"/>
    </source>
</evidence>
<feature type="compositionally biased region" description="Basic residues" evidence="1">
    <location>
        <begin position="98"/>
        <end position="111"/>
    </location>
</feature>
<feature type="compositionally biased region" description="Basic and acidic residues" evidence="1">
    <location>
        <begin position="113"/>
        <end position="129"/>
    </location>
</feature>
<sequence>MSEKTKGLEPNSHTSNQQGSRIGLSMASDAMRFGFWCFSQGGALINLLPNQGTPPESRATPGLRQSPPEQDRNGGERKKTKPKGWRWWLGGFRSGQDKRKRKAKEGRRVAHTTRSDQSGHDLPHLEVRVRRVATSKGNKGSKEEREGDAR</sequence>
<name>A0A2N9J8U5_FAGSY</name>